<feature type="domain" description="Methyl-accepting transducer" evidence="7">
    <location>
        <begin position="309"/>
        <end position="538"/>
    </location>
</feature>
<dbReference type="Proteomes" id="UP000052022">
    <property type="component" value="Unassembled WGS sequence"/>
</dbReference>
<dbReference type="GO" id="GO:0006935">
    <property type="term" value="P:chemotaxis"/>
    <property type="evidence" value="ECO:0007669"/>
    <property type="project" value="UniProtKB-KW"/>
</dbReference>
<gene>
    <name evidence="9" type="primary">tsr_2</name>
    <name evidence="9" type="ORF">TRM7557_00213</name>
</gene>
<keyword evidence="4" id="KW-0807">Transducer</keyword>
<dbReference type="CDD" id="cd06225">
    <property type="entry name" value="HAMP"/>
    <property type="match status" value="1"/>
</dbReference>
<reference evidence="9 10" key="1">
    <citation type="submission" date="2015-09" db="EMBL/GenBank/DDBJ databases">
        <authorList>
            <consortium name="Swine Surveillance"/>
        </authorList>
    </citation>
    <scope>NUCLEOTIDE SEQUENCE [LARGE SCALE GENOMIC DNA]</scope>
    <source>
        <strain evidence="9 10">CECT 7557</strain>
    </source>
</reference>
<dbReference type="InterPro" id="IPR051310">
    <property type="entry name" value="MCP_chemotaxis"/>
</dbReference>
<evidence type="ECO:0000256" key="5">
    <source>
        <dbReference type="SAM" id="MobiDB-lite"/>
    </source>
</evidence>
<dbReference type="GO" id="GO:0004888">
    <property type="term" value="F:transmembrane signaling receptor activity"/>
    <property type="evidence" value="ECO:0007669"/>
    <property type="project" value="InterPro"/>
</dbReference>
<proteinExistence type="inferred from homology"/>
<dbReference type="FunFam" id="1.10.287.950:FF:000001">
    <property type="entry name" value="Methyl-accepting chemotaxis sensory transducer"/>
    <property type="match status" value="1"/>
</dbReference>
<dbReference type="Gene3D" id="1.10.287.950">
    <property type="entry name" value="Methyl-accepting chemotaxis protein"/>
    <property type="match status" value="1"/>
</dbReference>
<dbReference type="SUPFAM" id="SSF158472">
    <property type="entry name" value="HAMP domain-like"/>
    <property type="match status" value="1"/>
</dbReference>
<dbReference type="STRING" id="928856.SAMN04488049_104380"/>
<dbReference type="Gene3D" id="6.10.340.10">
    <property type="match status" value="1"/>
</dbReference>
<keyword evidence="6" id="KW-0472">Membrane</keyword>
<comment type="similarity">
    <text evidence="3">Belongs to the methyl-accepting chemotaxis (MCP) protein family.</text>
</comment>
<evidence type="ECO:0000256" key="1">
    <source>
        <dbReference type="ARBA" id="ARBA00004370"/>
    </source>
</evidence>
<evidence type="ECO:0000256" key="6">
    <source>
        <dbReference type="SAM" id="Phobius"/>
    </source>
</evidence>
<dbReference type="CDD" id="cd11386">
    <property type="entry name" value="MCP_signal"/>
    <property type="match status" value="1"/>
</dbReference>
<feature type="transmembrane region" description="Helical" evidence="6">
    <location>
        <begin position="167"/>
        <end position="192"/>
    </location>
</feature>
<evidence type="ECO:0000256" key="2">
    <source>
        <dbReference type="ARBA" id="ARBA00022500"/>
    </source>
</evidence>
<evidence type="ECO:0000256" key="4">
    <source>
        <dbReference type="PROSITE-ProRule" id="PRU00284"/>
    </source>
</evidence>
<evidence type="ECO:0000259" key="7">
    <source>
        <dbReference type="PROSITE" id="PS50111"/>
    </source>
</evidence>
<dbReference type="RefSeq" id="WP_058288379.1">
    <property type="nucleotide sequence ID" value="NZ_CYSD01000007.1"/>
</dbReference>
<dbReference type="InterPro" id="IPR004090">
    <property type="entry name" value="Chemotax_Me-accpt_rcpt"/>
</dbReference>
<comment type="subcellular location">
    <subcellularLocation>
        <location evidence="1">Membrane</location>
    </subcellularLocation>
</comment>
<dbReference type="PANTHER" id="PTHR43531">
    <property type="entry name" value="PROTEIN ICFG"/>
    <property type="match status" value="1"/>
</dbReference>
<keyword evidence="2" id="KW-0145">Chemotaxis</keyword>
<evidence type="ECO:0000256" key="3">
    <source>
        <dbReference type="ARBA" id="ARBA00029447"/>
    </source>
</evidence>
<dbReference type="OrthoDB" id="354287at2"/>
<dbReference type="SMART" id="SM00283">
    <property type="entry name" value="MA"/>
    <property type="match status" value="1"/>
</dbReference>
<protein>
    <submittedName>
        <fullName evidence="9">Serine chemoreceptor protein</fullName>
    </submittedName>
</protein>
<evidence type="ECO:0000313" key="9">
    <source>
        <dbReference type="EMBL" id="CUH75082.1"/>
    </source>
</evidence>
<dbReference type="SMART" id="SM00304">
    <property type="entry name" value="HAMP"/>
    <property type="match status" value="2"/>
</dbReference>
<feature type="domain" description="HAMP" evidence="8">
    <location>
        <begin position="258"/>
        <end position="304"/>
    </location>
</feature>
<dbReference type="PRINTS" id="PR00260">
    <property type="entry name" value="CHEMTRNSDUCR"/>
</dbReference>
<dbReference type="PANTHER" id="PTHR43531:SF11">
    <property type="entry name" value="METHYL-ACCEPTING CHEMOTAXIS PROTEIN 3"/>
    <property type="match status" value="1"/>
</dbReference>
<dbReference type="InterPro" id="IPR003660">
    <property type="entry name" value="HAMP_dom"/>
</dbReference>
<evidence type="ECO:0000259" key="8">
    <source>
        <dbReference type="PROSITE" id="PS50885"/>
    </source>
</evidence>
<keyword evidence="9" id="KW-0675">Receptor</keyword>
<name>A0A0P1GLL4_9RHOB</name>
<dbReference type="InterPro" id="IPR004089">
    <property type="entry name" value="MCPsignal_dom"/>
</dbReference>
<evidence type="ECO:0000313" key="10">
    <source>
        <dbReference type="Proteomes" id="UP000052022"/>
    </source>
</evidence>
<organism evidence="9 10">
    <name type="scientific">Tritonibacter multivorans</name>
    <dbReference type="NCBI Taxonomy" id="928856"/>
    <lineage>
        <taxon>Bacteria</taxon>
        <taxon>Pseudomonadati</taxon>
        <taxon>Pseudomonadota</taxon>
        <taxon>Alphaproteobacteria</taxon>
        <taxon>Rhodobacterales</taxon>
        <taxon>Paracoccaceae</taxon>
        <taxon>Tritonibacter</taxon>
    </lineage>
</organism>
<dbReference type="EMBL" id="CYSD01000007">
    <property type="protein sequence ID" value="CUH75082.1"/>
    <property type="molecule type" value="Genomic_DNA"/>
</dbReference>
<dbReference type="AlphaFoldDB" id="A0A0P1GLL4"/>
<keyword evidence="6" id="KW-0812">Transmembrane</keyword>
<dbReference type="PROSITE" id="PS50111">
    <property type="entry name" value="CHEMOTAXIS_TRANSDUC_2"/>
    <property type="match status" value="1"/>
</dbReference>
<keyword evidence="10" id="KW-1185">Reference proteome</keyword>
<dbReference type="PROSITE" id="PS50885">
    <property type="entry name" value="HAMP"/>
    <property type="match status" value="2"/>
</dbReference>
<dbReference type="GO" id="GO:0016020">
    <property type="term" value="C:membrane"/>
    <property type="evidence" value="ECO:0007669"/>
    <property type="project" value="UniProtKB-SubCell"/>
</dbReference>
<feature type="compositionally biased region" description="Low complexity" evidence="5">
    <location>
        <begin position="562"/>
        <end position="573"/>
    </location>
</feature>
<sequence>MPATNWFANRPVKQKILIPGLAGLLLMMVTISAFWAQKLSDALYSGFESKVEVTNSFVSVPLATAAWNYDGELAVTTLAKLAEQKPFIFAKVVSAGDTLAETSRDGEISEEWNTIAAEMLETGAMKKDMGDRIFYRTPLEFEGESAGDLIWALDTSIVADEINSAHIMAAILGVGFFAAFTLTLFMISGAVARPMNAVVKHIDALQKGNTELEIPEANRKDEIGALGQALVAFRDATAETQRMEDEKRAAEVVQKQVVADFSDALGKLSGGDLTARIEAEFPAEYEKLRSDFNTLIDRLFETLSAVIEASDSIQNGSTEISSASDDLARRTESQAATLEETAAALDELTSSVRQAADGASSVAQTMDDAKAQAVNSGEIVNNAVSAMTEIEQSSTHISQIIGVIDDIAFQTNLLALNAGVEAARAGEAGRGFAVVASEVRALAQRSSDAAMEIKTLIGDSSKQVERGVDLVGRTGEALHQIVEEVTQISGLISEIAQGAKEQSTGLGDINNGMVELDQVTQQNAAMVEEATAASHMLKANAQNLVKMVTYFNLGDGRSTATAFPDPASASAPAEVTPSAHGDGWEQADDWAEPEATPAPMVANGDSGKIWQDF</sequence>
<dbReference type="GO" id="GO:0007165">
    <property type="term" value="P:signal transduction"/>
    <property type="evidence" value="ECO:0007669"/>
    <property type="project" value="UniProtKB-KW"/>
</dbReference>
<feature type="domain" description="HAMP" evidence="8">
    <location>
        <begin position="189"/>
        <end position="242"/>
    </location>
</feature>
<feature type="transmembrane region" description="Helical" evidence="6">
    <location>
        <begin position="16"/>
        <end position="36"/>
    </location>
</feature>
<accession>A0A0P1GLL4</accession>
<dbReference type="Pfam" id="PF00015">
    <property type="entry name" value="MCPsignal"/>
    <property type="match status" value="1"/>
</dbReference>
<dbReference type="Pfam" id="PF00672">
    <property type="entry name" value="HAMP"/>
    <property type="match status" value="2"/>
</dbReference>
<dbReference type="SUPFAM" id="SSF58104">
    <property type="entry name" value="Methyl-accepting chemotaxis protein (MCP) signaling domain"/>
    <property type="match status" value="1"/>
</dbReference>
<feature type="region of interest" description="Disordered" evidence="5">
    <location>
        <begin position="562"/>
        <end position="586"/>
    </location>
</feature>
<keyword evidence="6" id="KW-1133">Transmembrane helix</keyword>